<evidence type="ECO:0000259" key="1">
    <source>
        <dbReference type="Pfam" id="PF14630"/>
    </source>
</evidence>
<dbReference type="GO" id="GO:0005664">
    <property type="term" value="C:nuclear origin of replication recognition complex"/>
    <property type="evidence" value="ECO:0007669"/>
    <property type="project" value="TreeGrafter"/>
</dbReference>
<accession>A0A165EWY5</accession>
<organism evidence="2 3">
    <name type="scientific">Calocera cornea HHB12733</name>
    <dbReference type="NCBI Taxonomy" id="1353952"/>
    <lineage>
        <taxon>Eukaryota</taxon>
        <taxon>Fungi</taxon>
        <taxon>Dikarya</taxon>
        <taxon>Basidiomycota</taxon>
        <taxon>Agaricomycotina</taxon>
        <taxon>Dacrymycetes</taxon>
        <taxon>Dacrymycetales</taxon>
        <taxon>Dacrymycetaceae</taxon>
        <taxon>Calocera</taxon>
    </lineage>
</organism>
<dbReference type="InterPro" id="IPR047088">
    <property type="entry name" value="ORC5_C"/>
</dbReference>
<dbReference type="GO" id="GO:0006270">
    <property type="term" value="P:DNA replication initiation"/>
    <property type="evidence" value="ECO:0007669"/>
    <property type="project" value="TreeGrafter"/>
</dbReference>
<dbReference type="OrthoDB" id="365981at2759"/>
<dbReference type="Pfam" id="PF14630">
    <property type="entry name" value="ORC5_C"/>
    <property type="match status" value="1"/>
</dbReference>
<dbReference type="GO" id="GO:0003688">
    <property type="term" value="F:DNA replication origin binding"/>
    <property type="evidence" value="ECO:0007669"/>
    <property type="project" value="TreeGrafter"/>
</dbReference>
<proteinExistence type="predicted"/>
<dbReference type="InParanoid" id="A0A165EWY5"/>
<evidence type="ECO:0000313" key="2">
    <source>
        <dbReference type="EMBL" id="KZT55696.1"/>
    </source>
</evidence>
<dbReference type="InterPro" id="IPR020796">
    <property type="entry name" value="ORC5"/>
</dbReference>
<evidence type="ECO:0000313" key="3">
    <source>
        <dbReference type="Proteomes" id="UP000076842"/>
    </source>
</evidence>
<name>A0A165EWY5_9BASI</name>
<protein>
    <recommendedName>
        <fullName evidence="1">Origin recognition complex subunit 5 C-terminal domain-containing protein</fullName>
    </recommendedName>
</protein>
<dbReference type="PANTHER" id="PTHR12705">
    <property type="entry name" value="ORIGIN RECOGNITION COMPLEX SUBUNIT 5"/>
    <property type="match status" value="1"/>
</dbReference>
<dbReference type="STRING" id="1353952.A0A165EWY5"/>
<feature type="domain" description="Origin recognition complex subunit 5 C-terminal" evidence="1">
    <location>
        <begin position="293"/>
        <end position="458"/>
    </location>
</feature>
<keyword evidence="3" id="KW-1185">Reference proteome</keyword>
<sequence length="463" mass="50584">MPSPPASHALHTLRALLASPPPLTHVHAPLSLPLFAAWSHTLFRAALGDQGGDWLPLSALEHNDDRLLWAAVARWLAPHPHHTAPPWTALLHAINSLPTPPHPPKLLLIHRPERLPPAALLALSRIGETSAGRLAHIYDAYCHTVVATFSPAYSTCPLALARLALARWAWFVGPVLREWEVQLRAQRDEHALSAEPGASPDDPWTEEARISNDGLPFQLRSDELLKLIRHTFTPEFRLLVQRGLPLRAPAPGAHVPALRNAADWLRATDPFSPSKPRPAAVQAQAQAQEQGTLSALAKWLLLAAFLCSENPARTDMRLFARLADGKRKKRRGGVRATAPTRGRKALTGEAREKIPQRLLGPSTFPLERLLAVLGSLLSEHSPRRFSAEGKGALDALLSRALLGSTLAELVERRLLVRVGGGGGGAEGRVDTVVLRCGVGYERARAVGRELRVRVEDLLWDRNA</sequence>
<dbReference type="Proteomes" id="UP000076842">
    <property type="component" value="Unassembled WGS sequence"/>
</dbReference>
<gene>
    <name evidence="2" type="ORF">CALCODRAFT_509953</name>
</gene>
<reference evidence="2 3" key="1">
    <citation type="journal article" date="2016" name="Mol. Biol. Evol.">
        <title>Comparative Genomics of Early-Diverging Mushroom-Forming Fungi Provides Insights into the Origins of Lignocellulose Decay Capabilities.</title>
        <authorList>
            <person name="Nagy L.G."/>
            <person name="Riley R."/>
            <person name="Tritt A."/>
            <person name="Adam C."/>
            <person name="Daum C."/>
            <person name="Floudas D."/>
            <person name="Sun H."/>
            <person name="Yadav J.S."/>
            <person name="Pangilinan J."/>
            <person name="Larsson K.H."/>
            <person name="Matsuura K."/>
            <person name="Barry K."/>
            <person name="Labutti K."/>
            <person name="Kuo R."/>
            <person name="Ohm R.A."/>
            <person name="Bhattacharya S.S."/>
            <person name="Shirouzu T."/>
            <person name="Yoshinaga Y."/>
            <person name="Martin F.M."/>
            <person name="Grigoriev I.V."/>
            <person name="Hibbett D.S."/>
        </authorList>
    </citation>
    <scope>NUCLEOTIDE SEQUENCE [LARGE SCALE GENOMIC DNA]</scope>
    <source>
        <strain evidence="2 3">HHB12733</strain>
    </source>
</reference>
<dbReference type="PANTHER" id="PTHR12705:SF0">
    <property type="entry name" value="ORIGIN RECOGNITION COMPLEX SUBUNIT 5"/>
    <property type="match status" value="1"/>
</dbReference>
<dbReference type="AlphaFoldDB" id="A0A165EWY5"/>
<dbReference type="EMBL" id="KV423990">
    <property type="protein sequence ID" value="KZT55696.1"/>
    <property type="molecule type" value="Genomic_DNA"/>
</dbReference>